<protein>
    <submittedName>
        <fullName evidence="2">DUF2812 domain-containing protein</fullName>
    </submittedName>
</protein>
<dbReference type="Pfam" id="PF11193">
    <property type="entry name" value="DUF2812"/>
    <property type="match status" value="1"/>
</dbReference>
<organism evidence="2 3">
    <name type="scientific">Cohnella nanjingensis</name>
    <dbReference type="NCBI Taxonomy" id="1387779"/>
    <lineage>
        <taxon>Bacteria</taxon>
        <taxon>Bacillati</taxon>
        <taxon>Bacillota</taxon>
        <taxon>Bacilli</taxon>
        <taxon>Bacillales</taxon>
        <taxon>Paenibacillaceae</taxon>
        <taxon>Cohnella</taxon>
    </lineage>
</organism>
<comment type="caution">
    <text evidence="2">The sequence shown here is derived from an EMBL/GenBank/DDBJ whole genome shotgun (WGS) entry which is preliminary data.</text>
</comment>
<gene>
    <name evidence="2" type="ORF">H7C19_06620</name>
</gene>
<dbReference type="RefSeq" id="WP_185141792.1">
    <property type="nucleotide sequence ID" value="NZ_JACJVP010000007.1"/>
</dbReference>
<dbReference type="AlphaFoldDB" id="A0A7X0VF87"/>
<keyword evidence="1" id="KW-1133">Transmembrane helix</keyword>
<accession>A0A7X0VF87</accession>
<evidence type="ECO:0000256" key="1">
    <source>
        <dbReference type="SAM" id="Phobius"/>
    </source>
</evidence>
<keyword evidence="3" id="KW-1185">Reference proteome</keyword>
<feature type="transmembrane region" description="Helical" evidence="1">
    <location>
        <begin position="113"/>
        <end position="134"/>
    </location>
</feature>
<keyword evidence="1" id="KW-0812">Transmembrane</keyword>
<keyword evidence="1" id="KW-0472">Membrane</keyword>
<name>A0A7X0VF87_9BACL</name>
<sequence>MSNVKRVKKWWFSWDSDKIEQWIEEMEAQGWHLTAVTGNAIHFAFEKGEPRRMRYCVDYQSARNRDYIALCQDAGWELLYDKMGWYVWRMPYTDTRPELYSDVDSLMDRNKRLIAMMATLTFAQIPIIVALFSTLNRFPYIYLIYAALFAFFLFGIVRLNAANTRLRGRREDIS</sequence>
<evidence type="ECO:0000313" key="2">
    <source>
        <dbReference type="EMBL" id="MBB6670359.1"/>
    </source>
</evidence>
<dbReference type="Proteomes" id="UP000547209">
    <property type="component" value="Unassembled WGS sequence"/>
</dbReference>
<feature type="transmembrane region" description="Helical" evidence="1">
    <location>
        <begin position="140"/>
        <end position="161"/>
    </location>
</feature>
<dbReference type="EMBL" id="JACJVP010000007">
    <property type="protein sequence ID" value="MBB6670359.1"/>
    <property type="molecule type" value="Genomic_DNA"/>
</dbReference>
<proteinExistence type="predicted"/>
<evidence type="ECO:0000313" key="3">
    <source>
        <dbReference type="Proteomes" id="UP000547209"/>
    </source>
</evidence>
<reference evidence="2 3" key="1">
    <citation type="submission" date="2020-08" db="EMBL/GenBank/DDBJ databases">
        <title>Cohnella phylogeny.</title>
        <authorList>
            <person name="Dunlap C."/>
        </authorList>
    </citation>
    <scope>NUCLEOTIDE SEQUENCE [LARGE SCALE GENOMIC DNA]</scope>
    <source>
        <strain evidence="2 3">DSM 28246</strain>
    </source>
</reference>
<dbReference type="InterPro" id="IPR021359">
    <property type="entry name" value="DUF2812"/>
</dbReference>